<accession>A0A6I8M451</accession>
<sequence length="37" mass="3811">MLTQVAGAGVNGHNEFLCGRLILGATRTGSVREIDPG</sequence>
<protein>
    <submittedName>
        <fullName evidence="1">Uncharacterized protein</fullName>
    </submittedName>
</protein>
<evidence type="ECO:0000313" key="1">
    <source>
        <dbReference type="EMBL" id="VVJ22783.1"/>
    </source>
</evidence>
<dbReference type="EMBL" id="CABVGP010000003">
    <property type="protein sequence ID" value="VVJ22783.1"/>
    <property type="molecule type" value="Genomic_DNA"/>
</dbReference>
<name>A0A6I8M451_9PSEU</name>
<gene>
    <name evidence="1" type="ORF">AA23TX_07696</name>
</gene>
<dbReference type="Proteomes" id="UP000399805">
    <property type="component" value="Unassembled WGS sequence"/>
</dbReference>
<dbReference type="AlphaFoldDB" id="A0A6I8M451"/>
<proteinExistence type="predicted"/>
<evidence type="ECO:0000313" key="2">
    <source>
        <dbReference type="Proteomes" id="UP000399805"/>
    </source>
</evidence>
<organism evidence="1 2">
    <name type="scientific">Amycolatopsis camponoti</name>
    <dbReference type="NCBI Taxonomy" id="2606593"/>
    <lineage>
        <taxon>Bacteria</taxon>
        <taxon>Bacillati</taxon>
        <taxon>Actinomycetota</taxon>
        <taxon>Actinomycetes</taxon>
        <taxon>Pseudonocardiales</taxon>
        <taxon>Pseudonocardiaceae</taxon>
        <taxon>Amycolatopsis</taxon>
    </lineage>
</organism>
<reference evidence="1 2" key="1">
    <citation type="submission" date="2019-09" db="EMBL/GenBank/DDBJ databases">
        <authorList>
            <person name="Leyn A S."/>
        </authorList>
    </citation>
    <scope>NUCLEOTIDE SEQUENCE [LARGE SCALE GENOMIC DNA]</scope>
    <source>
        <strain evidence="1">AA231_1</strain>
    </source>
</reference>
<keyword evidence="2" id="KW-1185">Reference proteome</keyword>